<dbReference type="GO" id="GO:0005737">
    <property type="term" value="C:cytoplasm"/>
    <property type="evidence" value="ECO:0007669"/>
    <property type="project" value="TreeGrafter"/>
</dbReference>
<sequence length="520" mass="60187">MQNNSTTEPGHSGGNNLGASNWDDSYTARLFTPRRGGPVQTLKTKRNSQKISPMEDSAAKIIGCHDSLLTDPRIAQDFSAETDELLAEAENLFKVGDGELAMEKLIAMEKKCRQAYDGSSTSKIVQFILNKYKQAGDYKKINEYLVFFNKKRGQLKKTIIDMINLCKIWIPDVESKADKLSLINTLCTISEGKIFVEVERSEIVRVLSKMKEDDGNIEEAANILQDVQVETFISMGKREKTEYILEQMRLVLLRKDFIRCHVISRKINPSLLNAPEFADLKLKYFMYMIEYHINEEAYAEVAKCYEERFNTEPVLADPNLWVEELKCYIIFLALSPFEDQQTKLPNLLKTEKKKLKEIPVFQNIVEDFINMDLIQWPLPYQDELLNFYIFNDSKFVGGENRWNLFKKKVMHHNIHVISNCYCQISLLRLSQLLHASVEDSESFLSELVSNKILNAKIDRLHGIIKFGQKKNPEVLLNSWSSQIHQILNLLEESSHLIQKERMLHEAKLKRMQLESKNMTL</sequence>
<dbReference type="RefSeq" id="XP_012337197.1">
    <property type="nucleotide sequence ID" value="XM_012481774.1"/>
</dbReference>
<dbReference type="Proteomes" id="UP000054561">
    <property type="component" value="Unassembled WGS sequence"/>
</dbReference>
<dbReference type="VEuPathDB" id="PlasmoDB:AK88_04164"/>
<feature type="region of interest" description="Disordered" evidence="3">
    <location>
        <begin position="1"/>
        <end position="20"/>
    </location>
</feature>
<dbReference type="SMART" id="SM00088">
    <property type="entry name" value="PINT"/>
    <property type="match status" value="1"/>
</dbReference>
<dbReference type="OMA" id="AENEMFK"/>
<dbReference type="InterPro" id="IPR040896">
    <property type="entry name" value="RPN5_C"/>
</dbReference>
<protein>
    <recommendedName>
        <fullName evidence="4">PCI domain-containing protein</fullName>
    </recommendedName>
</protein>
<keyword evidence="2" id="KW-0647">Proteasome</keyword>
<dbReference type="PANTHER" id="PTHR10855:SF1">
    <property type="entry name" value="26S PROTEASOME NON-ATPASE REGULATORY SUBUNIT 12"/>
    <property type="match status" value="1"/>
</dbReference>
<evidence type="ECO:0000256" key="3">
    <source>
        <dbReference type="SAM" id="MobiDB-lite"/>
    </source>
</evidence>
<dbReference type="InterPro" id="IPR000717">
    <property type="entry name" value="PCI_dom"/>
</dbReference>
<dbReference type="FunFam" id="1.10.10.10:FF:000070">
    <property type="entry name" value="26S proteasome non-ATPase regulatory subunit 12"/>
    <property type="match status" value="1"/>
</dbReference>
<dbReference type="PANTHER" id="PTHR10855">
    <property type="entry name" value="26S PROTEASOME NON-ATPASE REGULATORY SUBUNIT 12/COP9 SIGNALOSOME COMPLEX SUBUNIT 4"/>
    <property type="match status" value="1"/>
</dbReference>
<dbReference type="InterPro" id="IPR040134">
    <property type="entry name" value="PSMD12/CSN4"/>
</dbReference>
<name>A0A0D9QGW1_PLAFR</name>
<organism evidence="5 6">
    <name type="scientific">Plasmodium fragile</name>
    <dbReference type="NCBI Taxonomy" id="5857"/>
    <lineage>
        <taxon>Eukaryota</taxon>
        <taxon>Sar</taxon>
        <taxon>Alveolata</taxon>
        <taxon>Apicomplexa</taxon>
        <taxon>Aconoidasida</taxon>
        <taxon>Haemosporida</taxon>
        <taxon>Plasmodiidae</taxon>
        <taxon>Plasmodium</taxon>
        <taxon>Plasmodium (Plasmodium)</taxon>
    </lineage>
</organism>
<proteinExistence type="inferred from homology"/>
<dbReference type="Pfam" id="PF01399">
    <property type="entry name" value="PCI"/>
    <property type="match status" value="1"/>
</dbReference>
<dbReference type="AlphaFoldDB" id="A0A0D9QGW1"/>
<dbReference type="GO" id="GO:0005634">
    <property type="term" value="C:nucleus"/>
    <property type="evidence" value="ECO:0007669"/>
    <property type="project" value="UniProtKB-ARBA"/>
</dbReference>
<evidence type="ECO:0000313" key="5">
    <source>
        <dbReference type="EMBL" id="KJP86193.1"/>
    </source>
</evidence>
<dbReference type="Pfam" id="PF22241">
    <property type="entry name" value="PSMD12-CSN4_N"/>
    <property type="match status" value="1"/>
</dbReference>
<evidence type="ECO:0000313" key="6">
    <source>
        <dbReference type="Proteomes" id="UP000054561"/>
    </source>
</evidence>
<evidence type="ECO:0000259" key="4">
    <source>
        <dbReference type="PROSITE" id="PS50250"/>
    </source>
</evidence>
<dbReference type="Pfam" id="PF18098">
    <property type="entry name" value="RPN5_C"/>
    <property type="match status" value="1"/>
</dbReference>
<dbReference type="GO" id="GO:0008541">
    <property type="term" value="C:proteasome regulatory particle, lid subcomplex"/>
    <property type="evidence" value="ECO:0007669"/>
    <property type="project" value="TreeGrafter"/>
</dbReference>
<dbReference type="InterPro" id="IPR036388">
    <property type="entry name" value="WH-like_DNA-bd_sf"/>
</dbReference>
<keyword evidence="6" id="KW-1185">Reference proteome</keyword>
<accession>A0A0D9QGW1</accession>
<dbReference type="GeneID" id="24269478"/>
<evidence type="ECO:0000256" key="2">
    <source>
        <dbReference type="ARBA" id="ARBA00022942"/>
    </source>
</evidence>
<evidence type="ECO:0000256" key="1">
    <source>
        <dbReference type="ARBA" id="ARBA00006397"/>
    </source>
</evidence>
<comment type="similarity">
    <text evidence="1">Belongs to the proteasome subunit p55 family.</text>
</comment>
<reference evidence="5 6" key="1">
    <citation type="submission" date="2014-03" db="EMBL/GenBank/DDBJ databases">
        <title>The Genome Sequence of Plasmodium fragile nilgiri.</title>
        <authorList>
            <consortium name="The Broad Institute Genomics Platform"/>
            <consortium name="The Broad Institute Genome Sequencing Center for Infectious Disease"/>
            <person name="Neafsey D."/>
            <person name="Duraisingh M."/>
            <person name="Young S.K."/>
            <person name="Zeng Q."/>
            <person name="Gargeya S."/>
            <person name="Abouelleil A."/>
            <person name="Alvarado L."/>
            <person name="Chapman S.B."/>
            <person name="Gainer-Dewar J."/>
            <person name="Goldberg J."/>
            <person name="Griggs A."/>
            <person name="Gujja S."/>
            <person name="Hansen M."/>
            <person name="Howarth C."/>
            <person name="Imamovic A."/>
            <person name="Larimer J."/>
            <person name="Pearson M."/>
            <person name="Poon T.W."/>
            <person name="Priest M."/>
            <person name="Roberts A."/>
            <person name="Saif S."/>
            <person name="Shea T."/>
            <person name="Sykes S."/>
            <person name="Wortman J."/>
            <person name="Nusbaum C."/>
            <person name="Birren B."/>
        </authorList>
    </citation>
    <scope>NUCLEOTIDE SEQUENCE [LARGE SCALE GENOMIC DNA]</scope>
    <source>
        <strain evidence="6">nilgiri</strain>
    </source>
</reference>
<dbReference type="InterPro" id="IPR036390">
    <property type="entry name" value="WH_DNA-bd_sf"/>
</dbReference>
<dbReference type="OrthoDB" id="268763at2759"/>
<dbReference type="SUPFAM" id="SSF46785">
    <property type="entry name" value="Winged helix' DNA-binding domain"/>
    <property type="match status" value="1"/>
</dbReference>
<feature type="domain" description="PCI" evidence="4">
    <location>
        <begin position="293"/>
        <end position="471"/>
    </location>
</feature>
<dbReference type="InterPro" id="IPR054559">
    <property type="entry name" value="PSMD12-CSN4-like_N"/>
</dbReference>
<dbReference type="EMBL" id="KQ001699">
    <property type="protein sequence ID" value="KJP86193.1"/>
    <property type="molecule type" value="Genomic_DNA"/>
</dbReference>
<dbReference type="PROSITE" id="PS50250">
    <property type="entry name" value="PCI"/>
    <property type="match status" value="1"/>
</dbReference>
<dbReference type="Gene3D" id="1.10.10.10">
    <property type="entry name" value="Winged helix-like DNA-binding domain superfamily/Winged helix DNA-binding domain"/>
    <property type="match status" value="1"/>
</dbReference>
<gene>
    <name evidence="5" type="ORF">AK88_04164</name>
</gene>